<dbReference type="AlphaFoldDB" id="A0A182WMZ8"/>
<reference evidence="2" key="1">
    <citation type="submission" date="2013-03" db="EMBL/GenBank/DDBJ databases">
        <title>The Genome Sequence of Anopheles minimus MINIMUS1.</title>
        <authorList>
            <consortium name="The Broad Institute Genomics Platform"/>
            <person name="Neafsey D.E."/>
            <person name="Walton C."/>
            <person name="Walker B."/>
            <person name="Young S.K."/>
            <person name="Zeng Q."/>
            <person name="Gargeya S."/>
            <person name="Fitzgerald M."/>
            <person name="Haas B."/>
            <person name="Abouelleil A."/>
            <person name="Allen A.W."/>
            <person name="Alvarado L."/>
            <person name="Arachchi H.M."/>
            <person name="Berlin A.M."/>
            <person name="Chapman S.B."/>
            <person name="Gainer-Dewar J."/>
            <person name="Goldberg J."/>
            <person name="Griggs A."/>
            <person name="Gujja S."/>
            <person name="Hansen M."/>
            <person name="Howarth C."/>
            <person name="Imamovic A."/>
            <person name="Ireland A."/>
            <person name="Larimer J."/>
            <person name="McCowan C."/>
            <person name="Murphy C."/>
            <person name="Pearson M."/>
            <person name="Poon T.W."/>
            <person name="Priest M."/>
            <person name="Roberts A."/>
            <person name="Saif S."/>
            <person name="Shea T."/>
            <person name="Sisk P."/>
            <person name="Sykes S."/>
            <person name="Wortman J."/>
            <person name="Nusbaum C."/>
            <person name="Birren B."/>
        </authorList>
    </citation>
    <scope>NUCLEOTIDE SEQUENCE [LARGE SCALE GENOMIC DNA]</scope>
    <source>
        <strain evidence="2">MINIMUS1</strain>
    </source>
</reference>
<dbReference type="EnsemblMetazoa" id="AMIN014105-RA">
    <property type="protein sequence ID" value="AMIN014105-PA"/>
    <property type="gene ID" value="AMIN014105"/>
</dbReference>
<evidence type="ECO:0000313" key="1">
    <source>
        <dbReference type="EnsemblMetazoa" id="AMIN014105-PA"/>
    </source>
</evidence>
<sequence>MTMLFFPYSHHAFYVRIMVTFV</sequence>
<organism evidence="1 2">
    <name type="scientific">Anopheles minimus</name>
    <dbReference type="NCBI Taxonomy" id="112268"/>
    <lineage>
        <taxon>Eukaryota</taxon>
        <taxon>Metazoa</taxon>
        <taxon>Ecdysozoa</taxon>
        <taxon>Arthropoda</taxon>
        <taxon>Hexapoda</taxon>
        <taxon>Insecta</taxon>
        <taxon>Pterygota</taxon>
        <taxon>Neoptera</taxon>
        <taxon>Endopterygota</taxon>
        <taxon>Diptera</taxon>
        <taxon>Nematocera</taxon>
        <taxon>Culicoidea</taxon>
        <taxon>Culicidae</taxon>
        <taxon>Anophelinae</taxon>
        <taxon>Anopheles</taxon>
    </lineage>
</organism>
<reference evidence="1" key="2">
    <citation type="submission" date="2020-05" db="UniProtKB">
        <authorList>
            <consortium name="EnsemblMetazoa"/>
        </authorList>
    </citation>
    <scope>IDENTIFICATION</scope>
    <source>
        <strain evidence="1">MINIMUS1</strain>
    </source>
</reference>
<dbReference type="Proteomes" id="UP000075920">
    <property type="component" value="Unassembled WGS sequence"/>
</dbReference>
<keyword evidence="2" id="KW-1185">Reference proteome</keyword>
<protein>
    <submittedName>
        <fullName evidence="1">Uncharacterized protein</fullName>
    </submittedName>
</protein>
<dbReference type="VEuPathDB" id="VectorBase:AMIN014105"/>
<proteinExistence type="predicted"/>
<evidence type="ECO:0000313" key="2">
    <source>
        <dbReference type="Proteomes" id="UP000075920"/>
    </source>
</evidence>
<accession>A0A182WMZ8</accession>
<name>A0A182WMZ8_9DIPT</name>